<dbReference type="InterPro" id="IPR001048">
    <property type="entry name" value="Asp/Glu/Uridylate_kinase"/>
</dbReference>
<proteinExistence type="inferred from homology"/>
<dbReference type="SUPFAM" id="SSF55729">
    <property type="entry name" value="Acyl-CoA N-acyltransferases (Nat)"/>
    <property type="match status" value="1"/>
</dbReference>
<keyword evidence="4 8" id="KW-0028">Amino-acid biosynthesis</keyword>
<evidence type="ECO:0000259" key="9">
    <source>
        <dbReference type="PROSITE" id="PS51186"/>
    </source>
</evidence>
<dbReference type="EMBL" id="JAVRHY010000003">
    <property type="protein sequence ID" value="MDT0617662.1"/>
    <property type="molecule type" value="Genomic_DNA"/>
</dbReference>
<dbReference type="CDD" id="cd04301">
    <property type="entry name" value="NAT_SF"/>
    <property type="match status" value="1"/>
</dbReference>
<keyword evidence="5 8" id="KW-0808">Transferase</keyword>
<comment type="catalytic activity">
    <reaction evidence="7 8">
        <text>L-glutamate + acetyl-CoA = N-acetyl-L-glutamate + CoA + H(+)</text>
        <dbReference type="Rhea" id="RHEA:24292"/>
        <dbReference type="ChEBI" id="CHEBI:15378"/>
        <dbReference type="ChEBI" id="CHEBI:29985"/>
        <dbReference type="ChEBI" id="CHEBI:44337"/>
        <dbReference type="ChEBI" id="CHEBI:57287"/>
        <dbReference type="ChEBI" id="CHEBI:57288"/>
        <dbReference type="EC" id="2.3.1.1"/>
    </reaction>
</comment>
<evidence type="ECO:0000256" key="7">
    <source>
        <dbReference type="ARBA" id="ARBA00048372"/>
    </source>
</evidence>
<dbReference type="InterPro" id="IPR036393">
    <property type="entry name" value="AceGlu_kinase-like_sf"/>
</dbReference>
<comment type="caution">
    <text evidence="10">The sequence shown here is derived from an EMBL/GenBank/DDBJ whole genome shotgun (WGS) entry which is preliminary data.</text>
</comment>
<keyword evidence="8" id="KW-0963">Cytoplasm</keyword>
<dbReference type="CDD" id="cd04237">
    <property type="entry name" value="AAK_NAGS-ABP"/>
    <property type="match status" value="1"/>
</dbReference>
<dbReference type="PROSITE" id="PS51186">
    <property type="entry name" value="GNAT"/>
    <property type="match status" value="1"/>
</dbReference>
<comment type="subcellular location">
    <subcellularLocation>
        <location evidence="8">Cytoplasm</location>
    </subcellularLocation>
</comment>
<keyword evidence="6 8" id="KW-0012">Acyltransferase</keyword>
<comment type="similarity">
    <text evidence="2 8">Belongs to the acetyltransferase family. ArgA subfamily.</text>
</comment>
<evidence type="ECO:0000256" key="8">
    <source>
        <dbReference type="HAMAP-Rule" id="MF_01105"/>
    </source>
</evidence>
<accession>A0ABU3B5C3</accession>
<dbReference type="HAMAP" id="MF_01105">
    <property type="entry name" value="N_acetyl_glu_synth"/>
    <property type="match status" value="1"/>
</dbReference>
<dbReference type="Pfam" id="PF00583">
    <property type="entry name" value="Acetyltransf_1"/>
    <property type="match status" value="1"/>
</dbReference>
<dbReference type="NCBIfam" id="TIGR01890">
    <property type="entry name" value="N-Ac-Glu-synth"/>
    <property type="match status" value="1"/>
</dbReference>
<dbReference type="SUPFAM" id="SSF53633">
    <property type="entry name" value="Carbamate kinase-like"/>
    <property type="match status" value="1"/>
</dbReference>
<evidence type="ECO:0000313" key="10">
    <source>
        <dbReference type="EMBL" id="MDT0617662.1"/>
    </source>
</evidence>
<protein>
    <recommendedName>
        <fullName evidence="8">Amino-acid acetyltransferase</fullName>
        <ecNumber evidence="8">2.3.1.1</ecNumber>
    </recommendedName>
    <alternativeName>
        <fullName evidence="8">N-acetylglutamate synthase</fullName>
        <shortName evidence="8">AGS</shortName>
        <shortName evidence="8">NAGS</shortName>
    </alternativeName>
</protein>
<evidence type="ECO:0000256" key="4">
    <source>
        <dbReference type="ARBA" id="ARBA00022605"/>
    </source>
</evidence>
<organism evidence="10 11">
    <name type="scientific">Spectribacter acetivorans</name>
    <dbReference type="NCBI Taxonomy" id="3075603"/>
    <lineage>
        <taxon>Bacteria</taxon>
        <taxon>Pseudomonadati</taxon>
        <taxon>Pseudomonadota</taxon>
        <taxon>Gammaproteobacteria</taxon>
        <taxon>Salinisphaerales</taxon>
        <taxon>Salinisphaeraceae</taxon>
        <taxon>Spectribacter</taxon>
    </lineage>
</organism>
<dbReference type="EC" id="2.3.1.1" evidence="8"/>
<keyword evidence="11" id="KW-1185">Reference proteome</keyword>
<dbReference type="Pfam" id="PF00696">
    <property type="entry name" value="AA_kinase"/>
    <property type="match status" value="1"/>
</dbReference>
<evidence type="ECO:0000256" key="5">
    <source>
        <dbReference type="ARBA" id="ARBA00022679"/>
    </source>
</evidence>
<evidence type="ECO:0000256" key="1">
    <source>
        <dbReference type="ARBA" id="ARBA00004925"/>
    </source>
</evidence>
<dbReference type="RefSeq" id="WP_311657530.1">
    <property type="nucleotide sequence ID" value="NZ_JAVRHY010000003.1"/>
</dbReference>
<comment type="miscellaneous">
    <text evidence="8">In bacteria which possess the bifunctional enzyme ornithine acetyltransferase/N-acetylglutamate synthase (ArgJ), ArgA fulfills an anaplerotic role.</text>
</comment>
<evidence type="ECO:0000256" key="3">
    <source>
        <dbReference type="ARBA" id="ARBA00022571"/>
    </source>
</evidence>
<dbReference type="InterPro" id="IPR010167">
    <property type="entry name" value="NH2A_AcTrfase"/>
</dbReference>
<dbReference type="InterPro" id="IPR000182">
    <property type="entry name" value="GNAT_dom"/>
</dbReference>
<dbReference type="PIRSF" id="PIRSF000423">
    <property type="entry name" value="ArgA"/>
    <property type="match status" value="1"/>
</dbReference>
<dbReference type="InterPro" id="IPR016181">
    <property type="entry name" value="Acyl_CoA_acyltransferase"/>
</dbReference>
<gene>
    <name evidence="8 10" type="primary">argA</name>
    <name evidence="10" type="ORF">RM531_04180</name>
</gene>
<evidence type="ECO:0000256" key="6">
    <source>
        <dbReference type="ARBA" id="ARBA00023315"/>
    </source>
</evidence>
<dbReference type="PANTHER" id="PTHR30602:SF12">
    <property type="entry name" value="AMINO-ACID ACETYLTRANSFERASE NAGS1, CHLOROPLASTIC-RELATED"/>
    <property type="match status" value="1"/>
</dbReference>
<evidence type="ECO:0000256" key="2">
    <source>
        <dbReference type="ARBA" id="ARBA00009145"/>
    </source>
</evidence>
<reference evidence="10 11" key="1">
    <citation type="submission" date="2023-09" db="EMBL/GenBank/DDBJ databases">
        <authorList>
            <person name="Rey-Velasco X."/>
        </authorList>
    </citation>
    <scope>NUCLEOTIDE SEQUENCE [LARGE SCALE GENOMIC DNA]</scope>
    <source>
        <strain evidence="10 11">P385</strain>
    </source>
</reference>
<keyword evidence="3 8" id="KW-0055">Arginine biosynthesis</keyword>
<dbReference type="Gene3D" id="3.40.630.30">
    <property type="match status" value="1"/>
</dbReference>
<dbReference type="NCBIfam" id="NF003641">
    <property type="entry name" value="PRK05279.1"/>
    <property type="match status" value="1"/>
</dbReference>
<name>A0ABU3B5C3_9GAMM</name>
<dbReference type="GO" id="GO:0016746">
    <property type="term" value="F:acyltransferase activity"/>
    <property type="evidence" value="ECO:0007669"/>
    <property type="project" value="UniProtKB-KW"/>
</dbReference>
<dbReference type="Proteomes" id="UP001259982">
    <property type="component" value="Unassembled WGS sequence"/>
</dbReference>
<dbReference type="PANTHER" id="PTHR30602">
    <property type="entry name" value="AMINO-ACID ACETYLTRANSFERASE"/>
    <property type="match status" value="1"/>
</dbReference>
<sequence length="444" mass="47854">MNPDNDTTQSGQEMVTALRASAPYIHAHHGRTFVIMFGGEAAADPGFADLIYDIALLKSLGVRVVLVHGARPQIDAALAAAGVESVLSGGVRVTDSPALACVKQAVGTLRMDIEALLSTGLASTPMGGARLRVAGGNLVTAKPLGVVNGVDHRHTGEVRRVDVDAIRAHLDRDHIVLLSPIGYSPTGETFNLWAEEVATATAAALQADKLIMLHAGPEMHEHAAHPPAQLSPTEAQTLLESGDGLNDEEKARLQCAVQACRQGVTRAHLVRFEADGALLRELYSRDGAGTLVAADTYDIIRQATVEDAGGLLNLIAPLEAAGILVPRSREQLELEIDSYSVMVRDGLITACCALIAYPEERIGELASVAVHADYRKQGRAERLLQAVERRARTMELSRLFVLTTRTPHWFVERGFRTADIADLPLTRQQLYNYQRNSTVLIKTL</sequence>
<comment type="pathway">
    <text evidence="1 8">Amino-acid biosynthesis; L-arginine biosynthesis; N(2)-acetyl-L-ornithine from L-glutamate: step 1/4.</text>
</comment>
<dbReference type="Gene3D" id="3.40.1160.10">
    <property type="entry name" value="Acetylglutamate kinase-like"/>
    <property type="match status" value="1"/>
</dbReference>
<feature type="domain" description="N-acetyltransferase" evidence="9">
    <location>
        <begin position="298"/>
        <end position="444"/>
    </location>
</feature>
<dbReference type="InterPro" id="IPR033719">
    <property type="entry name" value="NAGS_kin"/>
</dbReference>
<evidence type="ECO:0000313" key="11">
    <source>
        <dbReference type="Proteomes" id="UP001259982"/>
    </source>
</evidence>